<evidence type="ECO:0000313" key="4">
    <source>
        <dbReference type="Proteomes" id="UP001519287"/>
    </source>
</evidence>
<feature type="region of interest" description="Disordered" evidence="1">
    <location>
        <begin position="23"/>
        <end position="100"/>
    </location>
</feature>
<dbReference type="Proteomes" id="UP001519287">
    <property type="component" value="Unassembled WGS sequence"/>
</dbReference>
<organism evidence="3 4">
    <name type="scientific">Paenibacillus eucommiae</name>
    <dbReference type="NCBI Taxonomy" id="1355755"/>
    <lineage>
        <taxon>Bacteria</taxon>
        <taxon>Bacillati</taxon>
        <taxon>Bacillota</taxon>
        <taxon>Bacilli</taxon>
        <taxon>Bacillales</taxon>
        <taxon>Paenibacillaceae</taxon>
        <taxon>Paenibacillus</taxon>
    </lineage>
</organism>
<keyword evidence="2" id="KW-0732">Signal</keyword>
<proteinExistence type="predicted"/>
<name>A0ABS4IRM0_9BACL</name>
<feature type="chain" id="PRO_5046778225" evidence="2">
    <location>
        <begin position="27"/>
        <end position="181"/>
    </location>
</feature>
<protein>
    <submittedName>
        <fullName evidence="3">Uncharacterized protein</fullName>
    </submittedName>
</protein>
<accession>A0ABS4IRM0</accession>
<feature type="compositionally biased region" description="Low complexity" evidence="1">
    <location>
        <begin position="27"/>
        <end position="47"/>
    </location>
</feature>
<evidence type="ECO:0000256" key="2">
    <source>
        <dbReference type="SAM" id="SignalP"/>
    </source>
</evidence>
<reference evidence="3 4" key="1">
    <citation type="submission" date="2021-03" db="EMBL/GenBank/DDBJ databases">
        <title>Genomic Encyclopedia of Type Strains, Phase IV (KMG-IV): sequencing the most valuable type-strain genomes for metagenomic binning, comparative biology and taxonomic classification.</title>
        <authorList>
            <person name="Goeker M."/>
        </authorList>
    </citation>
    <scope>NUCLEOTIDE SEQUENCE [LARGE SCALE GENOMIC DNA]</scope>
    <source>
        <strain evidence="3 4">DSM 26048</strain>
    </source>
</reference>
<evidence type="ECO:0000313" key="3">
    <source>
        <dbReference type="EMBL" id="MBP1990178.1"/>
    </source>
</evidence>
<keyword evidence="4" id="KW-1185">Reference proteome</keyword>
<sequence length="181" mass="19651">MSKKQWFFTFFTILVIIMTSGCGNSASTGTDTSPTSEETPSQTPVTTDSGTKPKNEEVPQTTEATSPAPTASDSGKVPDELPSDFPLPKDAEITTAQSQENDGKKSVLLIYSTHEDMSTVTKMYKDYFKSQNLEDTGQVIDDKNLIIQGKNKEAGQSWSMIGGPLASQEGVIELTVTWNEI</sequence>
<evidence type="ECO:0000256" key="1">
    <source>
        <dbReference type="SAM" id="MobiDB-lite"/>
    </source>
</evidence>
<feature type="signal peptide" evidence="2">
    <location>
        <begin position="1"/>
        <end position="26"/>
    </location>
</feature>
<gene>
    <name evidence="3" type="ORF">J2Z66_001776</name>
</gene>
<feature type="compositionally biased region" description="Low complexity" evidence="1">
    <location>
        <begin position="59"/>
        <end position="74"/>
    </location>
</feature>
<dbReference type="EMBL" id="JAGGLB010000004">
    <property type="protein sequence ID" value="MBP1990178.1"/>
    <property type="molecule type" value="Genomic_DNA"/>
</dbReference>
<comment type="caution">
    <text evidence="3">The sequence shown here is derived from an EMBL/GenBank/DDBJ whole genome shotgun (WGS) entry which is preliminary data.</text>
</comment>
<dbReference type="RefSeq" id="WP_209970971.1">
    <property type="nucleotide sequence ID" value="NZ_JAGGLB010000004.1"/>
</dbReference>
<dbReference type="PROSITE" id="PS51257">
    <property type="entry name" value="PROKAR_LIPOPROTEIN"/>
    <property type="match status" value="1"/>
</dbReference>